<feature type="compositionally biased region" description="Polar residues" evidence="1">
    <location>
        <begin position="446"/>
        <end position="469"/>
    </location>
</feature>
<gene>
    <name evidence="3" type="ORF">MYCIT1_LOCUS9484</name>
</gene>
<organism evidence="3 4">
    <name type="scientific">Mycena citricolor</name>
    <dbReference type="NCBI Taxonomy" id="2018698"/>
    <lineage>
        <taxon>Eukaryota</taxon>
        <taxon>Fungi</taxon>
        <taxon>Dikarya</taxon>
        <taxon>Basidiomycota</taxon>
        <taxon>Agaricomycotina</taxon>
        <taxon>Agaricomycetes</taxon>
        <taxon>Agaricomycetidae</taxon>
        <taxon>Agaricales</taxon>
        <taxon>Marasmiineae</taxon>
        <taxon>Mycenaceae</taxon>
        <taxon>Mycena</taxon>
    </lineage>
</organism>
<feature type="compositionally biased region" description="Basic and acidic residues" evidence="1">
    <location>
        <begin position="470"/>
        <end position="510"/>
    </location>
</feature>
<keyword evidence="2" id="KW-0812">Transmembrane</keyword>
<dbReference type="Gene3D" id="2.60.120.260">
    <property type="entry name" value="Galactose-binding domain-like"/>
    <property type="match status" value="2"/>
</dbReference>
<dbReference type="EMBL" id="CAVNYO010000117">
    <property type="protein sequence ID" value="CAK5267184.1"/>
    <property type="molecule type" value="Genomic_DNA"/>
</dbReference>
<reference evidence="3" key="1">
    <citation type="submission" date="2023-11" db="EMBL/GenBank/DDBJ databases">
        <authorList>
            <person name="De Vega J J."/>
            <person name="De Vega J J."/>
        </authorList>
    </citation>
    <scope>NUCLEOTIDE SEQUENCE</scope>
</reference>
<keyword evidence="2" id="KW-0472">Membrane</keyword>
<feature type="transmembrane region" description="Helical" evidence="2">
    <location>
        <begin position="313"/>
        <end position="335"/>
    </location>
</feature>
<sequence length="510" mass="55061">MSAQPTGHSPRAQSYDVVIDDTSPLLTYNGGHWSQNQSSDAYGASYTMTTWQNDSVQLTFEGTKVLVNGSRSTFGSNFTVNLDGKPDLLSAQTTSGFQSFSTTIYDSGVLVPGQHTLEIINDSWDTLDIDSITYSCSIKHHGDETSELSTTTVDDTSSAFTYLPHGAWDVSSPNLPSFKYATGHSINLANASVNFTFSGDAVSIYGTTGPNHARYSVLRENRPTLSYSATKDLYSAQVLLYFGSGFGEGNHTVTLVTDEPGMFEMDYATVHSSSSLLSPLQVSSSSLPQPSQTGMPIIPTNPPPPQQKLDASAVAVIVVAAALFVLLVAAVFFLLRRNKNLWVILERGVHSPFDASVAPWRMSLGPRRAAKRATYVPVDDDESFESPPVRRDTVNSTATASTLVADAGSTPRNPGRPFFKQLQLATRWGSGPPSMTQTSSSTATMRQQLQNAPARSASTRRLLQDPSSASRDDLLGSSVDSHHGLGADDVLRHPIRRHEPSSHDWHAALP</sequence>
<evidence type="ECO:0000256" key="1">
    <source>
        <dbReference type="SAM" id="MobiDB-lite"/>
    </source>
</evidence>
<name>A0AAD2H2X3_9AGAR</name>
<evidence type="ECO:0000313" key="4">
    <source>
        <dbReference type="Proteomes" id="UP001295794"/>
    </source>
</evidence>
<evidence type="ECO:0000256" key="2">
    <source>
        <dbReference type="SAM" id="Phobius"/>
    </source>
</evidence>
<keyword evidence="4" id="KW-1185">Reference proteome</keyword>
<dbReference type="Proteomes" id="UP001295794">
    <property type="component" value="Unassembled WGS sequence"/>
</dbReference>
<evidence type="ECO:0008006" key="5">
    <source>
        <dbReference type="Google" id="ProtNLM"/>
    </source>
</evidence>
<comment type="caution">
    <text evidence="3">The sequence shown here is derived from an EMBL/GenBank/DDBJ whole genome shotgun (WGS) entry which is preliminary data.</text>
</comment>
<protein>
    <recommendedName>
        <fullName evidence="5">Transmembrane protein</fullName>
    </recommendedName>
</protein>
<feature type="compositionally biased region" description="Low complexity" evidence="1">
    <location>
        <begin position="429"/>
        <end position="445"/>
    </location>
</feature>
<evidence type="ECO:0000313" key="3">
    <source>
        <dbReference type="EMBL" id="CAK5267184.1"/>
    </source>
</evidence>
<feature type="region of interest" description="Disordered" evidence="1">
    <location>
        <begin position="378"/>
        <end position="397"/>
    </location>
</feature>
<keyword evidence="2" id="KW-1133">Transmembrane helix</keyword>
<proteinExistence type="predicted"/>
<dbReference type="AlphaFoldDB" id="A0AAD2H2X3"/>
<feature type="region of interest" description="Disordered" evidence="1">
    <location>
        <begin position="426"/>
        <end position="510"/>
    </location>
</feature>
<accession>A0AAD2H2X3</accession>